<accession>A0A3Q9R137</accession>
<dbReference type="KEGG" id="nmk:CHR53_23130"/>
<dbReference type="Proteomes" id="UP000282892">
    <property type="component" value="Chromosome"/>
</dbReference>
<dbReference type="InterPro" id="IPR008554">
    <property type="entry name" value="Glutaredoxin-like"/>
</dbReference>
<gene>
    <name evidence="1" type="ORF">CHR53_23130</name>
</gene>
<name>A0A3Q9R137_9BACI</name>
<dbReference type="EMBL" id="CP022572">
    <property type="protein sequence ID" value="AZU63910.1"/>
    <property type="molecule type" value="Genomic_DNA"/>
</dbReference>
<evidence type="ECO:0000313" key="2">
    <source>
        <dbReference type="Proteomes" id="UP000282892"/>
    </source>
</evidence>
<dbReference type="STRING" id="1193713.GCA_001636315_01525"/>
<dbReference type="PANTHER" id="PTHR33558:SF1">
    <property type="entry name" value="GLUTAREDOXIN-LIKE PROTEIN C5ORF63 HOMOLOG"/>
    <property type="match status" value="1"/>
</dbReference>
<keyword evidence="2" id="KW-1185">Reference proteome</keyword>
<dbReference type="InterPro" id="IPR052565">
    <property type="entry name" value="Glutaredoxin-like_YDR286C"/>
</dbReference>
<dbReference type="PANTHER" id="PTHR33558">
    <property type="entry name" value="GLUTAREDOXIN-LIKE PROTEIN C5ORF63 HOMOLOG"/>
    <property type="match status" value="1"/>
</dbReference>
<dbReference type="OrthoDB" id="32865at2"/>
<dbReference type="SUPFAM" id="SSF52833">
    <property type="entry name" value="Thioredoxin-like"/>
    <property type="match status" value="1"/>
</dbReference>
<dbReference type="Pfam" id="PF05768">
    <property type="entry name" value="Glrx-like"/>
    <property type="match status" value="1"/>
</dbReference>
<organism evidence="1 2">
    <name type="scientific">Neobacillus mesonae</name>
    <dbReference type="NCBI Taxonomy" id="1193713"/>
    <lineage>
        <taxon>Bacteria</taxon>
        <taxon>Bacillati</taxon>
        <taxon>Bacillota</taxon>
        <taxon>Bacilli</taxon>
        <taxon>Bacillales</taxon>
        <taxon>Bacillaceae</taxon>
        <taxon>Neobacillus</taxon>
    </lineage>
</organism>
<dbReference type="PROSITE" id="PS51354">
    <property type="entry name" value="GLUTAREDOXIN_2"/>
    <property type="match status" value="1"/>
</dbReference>
<dbReference type="Gene3D" id="3.40.30.10">
    <property type="entry name" value="Glutaredoxin"/>
    <property type="match status" value="1"/>
</dbReference>
<sequence>MPQTIVTIYSRSRCPLCDKALALLLELKEEYDFDLEEVDIESSDELTERYGLMIPVVHIDGEEAAYGFVNKFDISNRLQQKKEI</sequence>
<evidence type="ECO:0000313" key="1">
    <source>
        <dbReference type="EMBL" id="AZU63910.1"/>
    </source>
</evidence>
<dbReference type="AlphaFoldDB" id="A0A3Q9R137"/>
<dbReference type="RefSeq" id="WP_066387243.1">
    <property type="nucleotide sequence ID" value="NZ_CP022572.1"/>
</dbReference>
<protein>
    <submittedName>
        <fullName evidence="1">Glutaredoxin family protein</fullName>
    </submittedName>
</protein>
<reference evidence="1 2" key="1">
    <citation type="submission" date="2017-07" db="EMBL/GenBank/DDBJ databases">
        <title>The complete genome sequence of Bacillus mesonae strain H20-5, an efficient strain improving plant abiotic stress resistance.</title>
        <authorList>
            <person name="Kim S.Y."/>
            <person name="Song H."/>
            <person name="Sang M.K."/>
            <person name="Weon H.-Y."/>
            <person name="Song J."/>
        </authorList>
    </citation>
    <scope>NUCLEOTIDE SEQUENCE [LARGE SCALE GENOMIC DNA]</scope>
    <source>
        <strain evidence="1 2">H20-5</strain>
    </source>
</reference>
<dbReference type="InterPro" id="IPR036249">
    <property type="entry name" value="Thioredoxin-like_sf"/>
</dbReference>
<proteinExistence type="predicted"/>